<dbReference type="OrthoDB" id="7929489at2"/>
<name>A0A916W4H0_9HYPH</name>
<keyword evidence="3" id="KW-1185">Reference proteome</keyword>
<reference evidence="2 3" key="1">
    <citation type="journal article" date="2014" name="Int. J. Syst. Evol. Microbiol.">
        <title>Complete genome sequence of Corynebacterium casei LMG S-19264T (=DSM 44701T), isolated from a smear-ripened cheese.</title>
        <authorList>
            <consortium name="US DOE Joint Genome Institute (JGI-PGF)"/>
            <person name="Walter F."/>
            <person name="Albersmeier A."/>
            <person name="Kalinowski J."/>
            <person name="Ruckert C."/>
        </authorList>
    </citation>
    <scope>NUCLEOTIDE SEQUENCE [LARGE SCALE GENOMIC DNA]</scope>
    <source>
        <strain evidence="2 3">CGMCC 1.15896</strain>
    </source>
</reference>
<evidence type="ECO:0000313" key="3">
    <source>
        <dbReference type="Proteomes" id="UP000596977"/>
    </source>
</evidence>
<dbReference type="RefSeq" id="WP_127071405.1">
    <property type="nucleotide sequence ID" value="NZ_BMKB01000013.1"/>
</dbReference>
<gene>
    <name evidence="2" type="ORF">GCM10011499_39120</name>
</gene>
<sequence length="95" mass="10719">MQFVILPSDRDWLTVCAAMQAKGMPVEVQGSEVVIVAWHRGWTVGGVTTMEFAEPGDPIDQSWIRPDERDPVARERQREADHGQEIANITSMIDR</sequence>
<evidence type="ECO:0000313" key="2">
    <source>
        <dbReference type="EMBL" id="GGA64847.1"/>
    </source>
</evidence>
<feature type="region of interest" description="Disordered" evidence="1">
    <location>
        <begin position="70"/>
        <end position="95"/>
    </location>
</feature>
<dbReference type="Proteomes" id="UP000596977">
    <property type="component" value="Unassembled WGS sequence"/>
</dbReference>
<proteinExistence type="predicted"/>
<feature type="compositionally biased region" description="Basic and acidic residues" evidence="1">
    <location>
        <begin position="70"/>
        <end position="84"/>
    </location>
</feature>
<comment type="caution">
    <text evidence="2">The sequence shown here is derived from an EMBL/GenBank/DDBJ whole genome shotgun (WGS) entry which is preliminary data.</text>
</comment>
<dbReference type="AlphaFoldDB" id="A0A916W4H0"/>
<accession>A0A916W4H0</accession>
<protein>
    <submittedName>
        <fullName evidence="2">Uncharacterized protein</fullName>
    </submittedName>
</protein>
<evidence type="ECO:0000256" key="1">
    <source>
        <dbReference type="SAM" id="MobiDB-lite"/>
    </source>
</evidence>
<organism evidence="2 3">
    <name type="scientific">Pelagibacterium lentulum</name>
    <dbReference type="NCBI Taxonomy" id="2029865"/>
    <lineage>
        <taxon>Bacteria</taxon>
        <taxon>Pseudomonadati</taxon>
        <taxon>Pseudomonadota</taxon>
        <taxon>Alphaproteobacteria</taxon>
        <taxon>Hyphomicrobiales</taxon>
        <taxon>Devosiaceae</taxon>
        <taxon>Pelagibacterium</taxon>
    </lineage>
</organism>
<dbReference type="EMBL" id="BMKB01000013">
    <property type="protein sequence ID" value="GGA64847.1"/>
    <property type="molecule type" value="Genomic_DNA"/>
</dbReference>